<comment type="caution">
    <text evidence="12">The sequence shown here is derived from an EMBL/GenBank/DDBJ whole genome shotgun (WGS) entry which is preliminary data.</text>
</comment>
<dbReference type="InterPro" id="IPR037682">
    <property type="entry name" value="TonB_C"/>
</dbReference>
<evidence type="ECO:0000256" key="10">
    <source>
        <dbReference type="SAM" id="MobiDB-lite"/>
    </source>
</evidence>
<dbReference type="GO" id="GO:0055085">
    <property type="term" value="P:transmembrane transport"/>
    <property type="evidence" value="ECO:0007669"/>
    <property type="project" value="InterPro"/>
</dbReference>
<keyword evidence="8" id="KW-1133">Transmembrane helix</keyword>
<dbReference type="HOGENOM" id="CLU_1765814_0_0_0"/>
<feature type="region of interest" description="Disordered" evidence="10">
    <location>
        <begin position="24"/>
        <end position="54"/>
    </location>
</feature>
<dbReference type="InterPro" id="IPR006260">
    <property type="entry name" value="TonB/TolA_C"/>
</dbReference>
<dbReference type="SUPFAM" id="SSF74653">
    <property type="entry name" value="TolA/TonB C-terminal domain"/>
    <property type="match status" value="1"/>
</dbReference>
<evidence type="ECO:0000256" key="4">
    <source>
        <dbReference type="ARBA" id="ARBA00022475"/>
    </source>
</evidence>
<keyword evidence="13" id="KW-1185">Reference proteome</keyword>
<dbReference type="AlphaFoldDB" id="Q0F0U7"/>
<feature type="domain" description="TonB C-terminal" evidence="11">
    <location>
        <begin position="63"/>
        <end position="147"/>
    </location>
</feature>
<dbReference type="GO" id="GO:0015031">
    <property type="term" value="P:protein transport"/>
    <property type="evidence" value="ECO:0007669"/>
    <property type="project" value="UniProtKB-KW"/>
</dbReference>
<dbReference type="EMBL" id="AATS01000003">
    <property type="protein sequence ID" value="EAU55444.1"/>
    <property type="molecule type" value="Genomic_DNA"/>
</dbReference>
<evidence type="ECO:0000256" key="1">
    <source>
        <dbReference type="ARBA" id="ARBA00004383"/>
    </source>
</evidence>
<dbReference type="PANTHER" id="PTHR33446:SF2">
    <property type="entry name" value="PROTEIN TONB"/>
    <property type="match status" value="1"/>
</dbReference>
<comment type="subcellular location">
    <subcellularLocation>
        <location evidence="1">Cell inner membrane</location>
        <topology evidence="1">Single-pass membrane protein</topology>
        <orientation evidence="1">Periplasmic side</orientation>
    </subcellularLocation>
</comment>
<dbReference type="Proteomes" id="UP000005297">
    <property type="component" value="Unassembled WGS sequence"/>
</dbReference>
<evidence type="ECO:0000256" key="6">
    <source>
        <dbReference type="ARBA" id="ARBA00022692"/>
    </source>
</evidence>
<organism evidence="12 13">
    <name type="scientific">Mariprofundus ferrooxydans PV-1</name>
    <dbReference type="NCBI Taxonomy" id="314345"/>
    <lineage>
        <taxon>Bacteria</taxon>
        <taxon>Pseudomonadati</taxon>
        <taxon>Pseudomonadota</taxon>
        <taxon>Candidatius Mariprofundia</taxon>
        <taxon>Mariprofundales</taxon>
        <taxon>Mariprofundaceae</taxon>
        <taxon>Mariprofundus</taxon>
    </lineage>
</organism>
<name>Q0F0U7_9PROT</name>
<protein>
    <submittedName>
        <fullName evidence="12">TonB, C-terminal</fullName>
    </submittedName>
</protein>
<evidence type="ECO:0000256" key="3">
    <source>
        <dbReference type="ARBA" id="ARBA00022448"/>
    </source>
</evidence>
<dbReference type="Gene3D" id="3.30.1150.10">
    <property type="match status" value="1"/>
</dbReference>
<dbReference type="InParanoid" id="Q0F0U7"/>
<comment type="similarity">
    <text evidence="2">Belongs to the TonB family.</text>
</comment>
<keyword evidence="5" id="KW-0997">Cell inner membrane</keyword>
<evidence type="ECO:0000256" key="2">
    <source>
        <dbReference type="ARBA" id="ARBA00006555"/>
    </source>
</evidence>
<evidence type="ECO:0000256" key="5">
    <source>
        <dbReference type="ARBA" id="ARBA00022519"/>
    </source>
</evidence>
<evidence type="ECO:0000256" key="8">
    <source>
        <dbReference type="ARBA" id="ARBA00022989"/>
    </source>
</evidence>
<reference evidence="12 13" key="1">
    <citation type="submission" date="2006-09" db="EMBL/GenBank/DDBJ databases">
        <authorList>
            <person name="Emerson D."/>
            <person name="Ferriera S."/>
            <person name="Johnson J."/>
            <person name="Kravitz S."/>
            <person name="Halpern A."/>
            <person name="Remington K."/>
            <person name="Beeson K."/>
            <person name="Tran B."/>
            <person name="Rogers Y.-H."/>
            <person name="Friedman R."/>
            <person name="Venter J.C."/>
        </authorList>
    </citation>
    <scope>NUCLEOTIDE SEQUENCE [LARGE SCALE GENOMIC DNA]</scope>
    <source>
        <strain evidence="12 13">PV-1</strain>
    </source>
</reference>
<evidence type="ECO:0000256" key="9">
    <source>
        <dbReference type="ARBA" id="ARBA00023136"/>
    </source>
</evidence>
<dbReference type="GO" id="GO:0098797">
    <property type="term" value="C:plasma membrane protein complex"/>
    <property type="evidence" value="ECO:0007669"/>
    <property type="project" value="TreeGrafter"/>
</dbReference>
<gene>
    <name evidence="12" type="ORF">SPV1_11946</name>
</gene>
<evidence type="ECO:0000313" key="13">
    <source>
        <dbReference type="Proteomes" id="UP000005297"/>
    </source>
</evidence>
<dbReference type="eggNOG" id="COG0810">
    <property type="taxonomic scope" value="Bacteria"/>
</dbReference>
<dbReference type="NCBIfam" id="TIGR01352">
    <property type="entry name" value="tonB_Cterm"/>
    <property type="match status" value="1"/>
</dbReference>
<keyword evidence="7" id="KW-0653">Protein transport</keyword>
<sequence>MAESSVLHKTTPASSIQVATAAQQPAAASVRPVKTEPVTALPATKPRQIQTASATTAVVDEDKLRLLLRKHLESFKFYPASARRRNIEGDVDVGFTLTRDGSADQVTVLHGSGYAVLDHAALETVYRAQPFPVADGRYQFRLRFRRL</sequence>
<dbReference type="PANTHER" id="PTHR33446">
    <property type="entry name" value="PROTEIN TONB-RELATED"/>
    <property type="match status" value="1"/>
</dbReference>
<keyword evidence="4" id="KW-1003">Cell membrane</keyword>
<keyword evidence="6" id="KW-0812">Transmembrane</keyword>
<evidence type="ECO:0000256" key="7">
    <source>
        <dbReference type="ARBA" id="ARBA00022927"/>
    </source>
</evidence>
<keyword evidence="3" id="KW-0813">Transport</keyword>
<dbReference type="InterPro" id="IPR051045">
    <property type="entry name" value="TonB-dependent_transducer"/>
</dbReference>
<proteinExistence type="inferred from homology"/>
<dbReference type="PROSITE" id="PS52015">
    <property type="entry name" value="TONB_CTD"/>
    <property type="match status" value="1"/>
</dbReference>
<evidence type="ECO:0000313" key="12">
    <source>
        <dbReference type="EMBL" id="EAU55444.1"/>
    </source>
</evidence>
<accession>Q0F0U7</accession>
<dbReference type="Pfam" id="PF03544">
    <property type="entry name" value="TonB_C"/>
    <property type="match status" value="1"/>
</dbReference>
<keyword evidence="9" id="KW-0472">Membrane</keyword>
<evidence type="ECO:0000259" key="11">
    <source>
        <dbReference type="PROSITE" id="PS52015"/>
    </source>
</evidence>
<dbReference type="GO" id="GO:0031992">
    <property type="term" value="F:energy transducer activity"/>
    <property type="evidence" value="ECO:0007669"/>
    <property type="project" value="TreeGrafter"/>
</dbReference>